<sequence length="334" mass="38047">MTIVINPNPFDKSQLAAMLRDIVDQFPEAMPNPLSEVQRVYPSVNEMIQQRLREWDLPIDKKACNAKFNAGYHIAVNTYNHIRSPEMQAEIALYTGLMFVVDDGLVDPRAVEEFVPRLCAGSRQLHPVLDHFVETCHTLQRSYPTFGANSIYASTIDFVNAEHFQGRDEAQDLRLSGDSAPYVRYMRDKDGVGAAYAAFVWPKDRFPNSADYIQVFPDTIDCICFIKFVPFFMRSSSSIDQSMVFSDIFSYYKEVKAGDDENYINRLAIANKRSEGTELAALVAHVKAVFQRVRRILGEGKARDAWEHAIGGYIRFHLQAPRYQLSEILPELKA</sequence>
<evidence type="ECO:0000313" key="3">
    <source>
        <dbReference type="EMBL" id="KAJ3476383.1"/>
    </source>
</evidence>
<organism evidence="3 4">
    <name type="scientific">Meripilus lineatus</name>
    <dbReference type="NCBI Taxonomy" id="2056292"/>
    <lineage>
        <taxon>Eukaryota</taxon>
        <taxon>Fungi</taxon>
        <taxon>Dikarya</taxon>
        <taxon>Basidiomycota</taxon>
        <taxon>Agaricomycotina</taxon>
        <taxon>Agaricomycetes</taxon>
        <taxon>Polyporales</taxon>
        <taxon>Meripilaceae</taxon>
        <taxon>Meripilus</taxon>
    </lineage>
</organism>
<name>A0AAD5US73_9APHY</name>
<keyword evidence="4" id="KW-1185">Reference proteome</keyword>
<dbReference type="AlphaFoldDB" id="A0AAD5US73"/>
<evidence type="ECO:0000313" key="4">
    <source>
        <dbReference type="Proteomes" id="UP001212997"/>
    </source>
</evidence>
<comment type="caution">
    <text evidence="3">The sequence shown here is derived from an EMBL/GenBank/DDBJ whole genome shotgun (WGS) entry which is preliminary data.</text>
</comment>
<dbReference type="SUPFAM" id="SSF48576">
    <property type="entry name" value="Terpenoid synthases"/>
    <property type="match status" value="1"/>
</dbReference>
<proteinExistence type="inferred from homology"/>
<evidence type="ECO:0008006" key="5">
    <source>
        <dbReference type="Google" id="ProtNLM"/>
    </source>
</evidence>
<evidence type="ECO:0000256" key="2">
    <source>
        <dbReference type="ARBA" id="ARBA00023239"/>
    </source>
</evidence>
<comment type="similarity">
    <text evidence="1">Belongs to the trichodiene synthase family.</text>
</comment>
<reference evidence="3" key="1">
    <citation type="submission" date="2022-07" db="EMBL/GenBank/DDBJ databases">
        <title>Genome Sequence of Physisporinus lineatus.</title>
        <authorList>
            <person name="Buettner E."/>
        </authorList>
    </citation>
    <scope>NUCLEOTIDE SEQUENCE</scope>
    <source>
        <strain evidence="3">VT162</strain>
    </source>
</reference>
<dbReference type="InterPro" id="IPR024652">
    <property type="entry name" value="Trichodiene_synth"/>
</dbReference>
<dbReference type="InterPro" id="IPR008949">
    <property type="entry name" value="Isoprenoid_synthase_dom_sf"/>
</dbReference>
<accession>A0AAD5US73</accession>
<keyword evidence="2" id="KW-0456">Lyase</keyword>
<dbReference type="GO" id="GO:0016838">
    <property type="term" value="F:carbon-oxygen lyase activity, acting on phosphates"/>
    <property type="evidence" value="ECO:0007669"/>
    <property type="project" value="InterPro"/>
</dbReference>
<protein>
    <recommendedName>
        <fullName evidence="5">Terpenoid synthase</fullName>
    </recommendedName>
</protein>
<gene>
    <name evidence="3" type="ORF">NLI96_g11192</name>
</gene>
<evidence type="ECO:0000256" key="1">
    <source>
        <dbReference type="ARBA" id="ARBA00007946"/>
    </source>
</evidence>
<dbReference type="EMBL" id="JANAWD010000714">
    <property type="protein sequence ID" value="KAJ3476383.1"/>
    <property type="molecule type" value="Genomic_DNA"/>
</dbReference>
<dbReference type="Proteomes" id="UP001212997">
    <property type="component" value="Unassembled WGS sequence"/>
</dbReference>
<dbReference type="Gene3D" id="1.10.600.10">
    <property type="entry name" value="Farnesyl Diphosphate Synthase"/>
    <property type="match status" value="2"/>
</dbReference>
<dbReference type="Pfam" id="PF06330">
    <property type="entry name" value="TRI5"/>
    <property type="match status" value="1"/>
</dbReference>